<reference evidence="9 10" key="1">
    <citation type="submission" date="2011-11" db="EMBL/GenBank/DDBJ databases">
        <authorList>
            <person name="Weinstock G."/>
            <person name="Sodergren E."/>
            <person name="Clifton S."/>
            <person name="Fulton L."/>
            <person name="Fulton B."/>
            <person name="Courtney L."/>
            <person name="Fronick C."/>
            <person name="Harrison M."/>
            <person name="Strong C."/>
            <person name="Farmer C."/>
            <person name="Delahaunty K."/>
            <person name="Markovic C."/>
            <person name="Hall O."/>
            <person name="Minx P."/>
            <person name="Tomlinson C."/>
            <person name="Mitreva M."/>
            <person name="Hou S."/>
            <person name="Chen J."/>
            <person name="Wollam A."/>
            <person name="Pepin K.H."/>
            <person name="Johnson M."/>
            <person name="Bhonagiri V."/>
            <person name="Zhang X."/>
            <person name="Suruliraj S."/>
            <person name="Warren W."/>
            <person name="Chinwalla A."/>
            <person name="Mardis E.R."/>
            <person name="Wilson R.K."/>
        </authorList>
    </citation>
    <scope>NUCLEOTIDE SEQUENCE [LARGE SCALE GENOMIC DNA]</scope>
    <source>
        <strain evidence="9 10">YIT 11816</strain>
    </source>
</reference>
<dbReference type="Pfam" id="PF12950">
    <property type="entry name" value="TaqI_C"/>
    <property type="match status" value="1"/>
</dbReference>
<keyword evidence="3 9" id="KW-0489">Methyltransferase</keyword>
<dbReference type="InterPro" id="IPR003356">
    <property type="entry name" value="DNA_methylase_A-5"/>
</dbReference>
<evidence type="ECO:0000256" key="4">
    <source>
        <dbReference type="ARBA" id="ARBA00022679"/>
    </source>
</evidence>
<name>H3KCK3_9BURK</name>
<dbReference type="InterPro" id="IPR029063">
    <property type="entry name" value="SAM-dependent_MTases_sf"/>
</dbReference>
<dbReference type="STRING" id="762967.HMPREF9440_00456"/>
<dbReference type="Proteomes" id="UP000004956">
    <property type="component" value="Unassembled WGS sequence"/>
</dbReference>
<feature type="domain" description="TaqI-like C-terminal specificity" evidence="8">
    <location>
        <begin position="545"/>
        <end position="657"/>
    </location>
</feature>
<dbReference type="HOGENOM" id="CLU_029705_0_0_4"/>
<organism evidence="9 10">
    <name type="scientific">Sutterella parvirubra YIT 11816</name>
    <dbReference type="NCBI Taxonomy" id="762967"/>
    <lineage>
        <taxon>Bacteria</taxon>
        <taxon>Pseudomonadati</taxon>
        <taxon>Pseudomonadota</taxon>
        <taxon>Betaproteobacteria</taxon>
        <taxon>Burkholderiales</taxon>
        <taxon>Sutterellaceae</taxon>
        <taxon>Sutterella</taxon>
    </lineage>
</organism>
<comment type="catalytic activity">
    <reaction evidence="6">
        <text>a 2'-deoxyadenosine in DNA + S-adenosyl-L-methionine = an N(6)-methyl-2'-deoxyadenosine in DNA + S-adenosyl-L-homocysteine + H(+)</text>
        <dbReference type="Rhea" id="RHEA:15197"/>
        <dbReference type="Rhea" id="RHEA-COMP:12418"/>
        <dbReference type="Rhea" id="RHEA-COMP:12419"/>
        <dbReference type="ChEBI" id="CHEBI:15378"/>
        <dbReference type="ChEBI" id="CHEBI:57856"/>
        <dbReference type="ChEBI" id="CHEBI:59789"/>
        <dbReference type="ChEBI" id="CHEBI:90615"/>
        <dbReference type="ChEBI" id="CHEBI:90616"/>
        <dbReference type="EC" id="2.1.1.72"/>
    </reaction>
</comment>
<dbReference type="SUPFAM" id="SSF53335">
    <property type="entry name" value="S-adenosyl-L-methionine-dependent methyltransferases"/>
    <property type="match status" value="1"/>
</dbReference>
<dbReference type="PRINTS" id="PR00507">
    <property type="entry name" value="N12N6MTFRASE"/>
</dbReference>
<dbReference type="AlphaFoldDB" id="H3KCK3"/>
<evidence type="ECO:0000259" key="8">
    <source>
        <dbReference type="Pfam" id="PF12950"/>
    </source>
</evidence>
<dbReference type="PROSITE" id="PS00092">
    <property type="entry name" value="N6_MTASE"/>
    <property type="match status" value="1"/>
</dbReference>
<evidence type="ECO:0000256" key="1">
    <source>
        <dbReference type="ARBA" id="ARBA00006594"/>
    </source>
</evidence>
<dbReference type="InterPro" id="IPR050953">
    <property type="entry name" value="N4_N6_ade-DNA_methylase"/>
</dbReference>
<dbReference type="PANTHER" id="PTHR33841:SF1">
    <property type="entry name" value="DNA METHYLTRANSFERASE A"/>
    <property type="match status" value="1"/>
</dbReference>
<keyword evidence="5" id="KW-0680">Restriction system</keyword>
<dbReference type="PATRIC" id="fig|762967.3.peg.381"/>
<dbReference type="Pfam" id="PF02384">
    <property type="entry name" value="N6_Mtase"/>
    <property type="match status" value="1"/>
</dbReference>
<dbReference type="GO" id="GO:0009307">
    <property type="term" value="P:DNA restriction-modification system"/>
    <property type="evidence" value="ECO:0007669"/>
    <property type="project" value="UniProtKB-KW"/>
</dbReference>
<dbReference type="GO" id="GO:0003677">
    <property type="term" value="F:DNA binding"/>
    <property type="evidence" value="ECO:0007669"/>
    <property type="project" value="InterPro"/>
</dbReference>
<evidence type="ECO:0000256" key="3">
    <source>
        <dbReference type="ARBA" id="ARBA00022603"/>
    </source>
</evidence>
<accession>H3KCK3</accession>
<evidence type="ECO:0000259" key="7">
    <source>
        <dbReference type="Pfam" id="PF02384"/>
    </source>
</evidence>
<dbReference type="GO" id="GO:0032259">
    <property type="term" value="P:methylation"/>
    <property type="evidence" value="ECO:0007669"/>
    <property type="project" value="UniProtKB-KW"/>
</dbReference>
<proteinExistence type="inferred from homology"/>
<protein>
    <recommendedName>
        <fullName evidence="2">site-specific DNA-methyltransferase (adenine-specific)</fullName>
        <ecNumber evidence="2">2.1.1.72</ecNumber>
    </recommendedName>
</protein>
<evidence type="ECO:0000256" key="2">
    <source>
        <dbReference type="ARBA" id="ARBA00011900"/>
    </source>
</evidence>
<comment type="similarity">
    <text evidence="1">Belongs to the N(4)/N(6)-methyltransferase family.</text>
</comment>
<dbReference type="EC" id="2.1.1.72" evidence="2"/>
<dbReference type="InterPro" id="IPR025931">
    <property type="entry name" value="TaqI_C"/>
</dbReference>
<dbReference type="Gene3D" id="3.40.50.150">
    <property type="entry name" value="Vaccinia Virus protein VP39"/>
    <property type="match status" value="1"/>
</dbReference>
<dbReference type="PANTHER" id="PTHR33841">
    <property type="entry name" value="DNA METHYLTRANSFERASE YEEA-RELATED"/>
    <property type="match status" value="1"/>
</dbReference>
<evidence type="ECO:0000313" key="9">
    <source>
        <dbReference type="EMBL" id="EHY32149.1"/>
    </source>
</evidence>
<dbReference type="GO" id="GO:0009007">
    <property type="term" value="F:site-specific DNA-methyltransferase (adenine-specific) activity"/>
    <property type="evidence" value="ECO:0007669"/>
    <property type="project" value="UniProtKB-EC"/>
</dbReference>
<feature type="domain" description="DNA methylase adenine-specific" evidence="7">
    <location>
        <begin position="254"/>
        <end position="435"/>
    </location>
</feature>
<evidence type="ECO:0000256" key="6">
    <source>
        <dbReference type="ARBA" id="ARBA00047942"/>
    </source>
</evidence>
<dbReference type="EMBL" id="AFBQ01000053">
    <property type="protein sequence ID" value="EHY32149.1"/>
    <property type="molecule type" value="Genomic_DNA"/>
</dbReference>
<dbReference type="RefSeq" id="WP_008540965.1">
    <property type="nucleotide sequence ID" value="NZ_JH604880.1"/>
</dbReference>
<keyword evidence="4" id="KW-0808">Transferase</keyword>
<evidence type="ECO:0000313" key="10">
    <source>
        <dbReference type="Proteomes" id="UP000004956"/>
    </source>
</evidence>
<keyword evidence="10" id="KW-1185">Reference proteome</keyword>
<dbReference type="InterPro" id="IPR002052">
    <property type="entry name" value="DNA_methylase_N6_adenine_CS"/>
</dbReference>
<evidence type="ECO:0000256" key="5">
    <source>
        <dbReference type="ARBA" id="ARBA00022747"/>
    </source>
</evidence>
<sequence>MHLTLAAAAAKLHLAAGTLEKFCEEGRIPGVRREGGTWLLPKDAKLPDPAPQKWPQVPDELPLLLLPEDVSCALGVSRATVRNWIRSGRIAPDVGGYFSRAYVKRLIESLSSDESAKLKARRNKSAVRGRELFDGYISDAHNRALGVELLASGLVRDDEDLKVLLANFALQLYFQSRGAAAWKNNLLADFIADVSVGDGHESFRRLVVDLLDGTVPDEARIGRLLPALTRRLNWVRGEDALGFLYLSLRDLGLRKSTGTYYTPERIVRRLIENLRDAEGDLSEKTFCDPCCGSGNFLLGLLTAGVDRKLIYGQDVDATSVRLARINVALMEKDAPTEELCAHFTVGDSLLDAPLMPFDVVLGNPPWGAAFTKPYADELRWRFRTARGARPESSALMVEKAFSMLTPQGTVAFVLPESILTVSSHAALRRLVLERCDFRFAAYLGEAFPGVQCPSVILGLRLSAVPTVVGCRVSTGGRAFVIGEPRTFPEDVLALDVSEEEARCLAAMERMENAAHLKGHAKFALGIVTGDNKAHLSAEKLPGMEPVLKGGDIRRFGIGTPKNFIRFTPDAFQQVAPTAMYRAEEKLLYRFISEVPVFAYDDGRRLSLNSANILIPEIPGLRMKYVLAILNSSAAAFWLAKRFRSVKMLRLHLEALPIPVVPDEVQEQIVREVERIMSADRGEDVEALYGALDAEVMRLYGLTDVEAETIRTALRGKPSFLR</sequence>
<dbReference type="GO" id="GO:0008170">
    <property type="term" value="F:N-methyltransferase activity"/>
    <property type="evidence" value="ECO:0007669"/>
    <property type="project" value="InterPro"/>
</dbReference>
<gene>
    <name evidence="9" type="ORF">HMPREF9440_00456</name>
</gene>
<comment type="caution">
    <text evidence="9">The sequence shown here is derived from an EMBL/GenBank/DDBJ whole genome shotgun (WGS) entry which is preliminary data.</text>
</comment>
<dbReference type="OrthoDB" id="9784823at2"/>